<gene>
    <name evidence="2" type="ORF">EJA03_04565</name>
</gene>
<reference evidence="2 3" key="1">
    <citation type="submission" date="2018-12" db="EMBL/GenBank/DDBJ databases">
        <title>Genomic taxonomy of the Vibrionaceae family.</title>
        <authorList>
            <person name="Gomez-Gil B."/>
            <person name="Enciso-Ibarra K."/>
        </authorList>
    </citation>
    <scope>NUCLEOTIDE SEQUENCE [LARGE SCALE GENOMIC DNA]</scope>
    <source>
        <strain evidence="2 3">CAIM 594</strain>
    </source>
</reference>
<dbReference type="OrthoDB" id="5855837at2"/>
<organism evidence="2 3">
    <name type="scientific">Vibrio pectenicida</name>
    <dbReference type="NCBI Taxonomy" id="62763"/>
    <lineage>
        <taxon>Bacteria</taxon>
        <taxon>Pseudomonadati</taxon>
        <taxon>Pseudomonadota</taxon>
        <taxon>Gammaproteobacteria</taxon>
        <taxon>Vibrionales</taxon>
        <taxon>Vibrionaceae</taxon>
        <taxon>Vibrio</taxon>
    </lineage>
</organism>
<proteinExistence type="predicted"/>
<dbReference type="EMBL" id="RSFA01000013">
    <property type="protein sequence ID" value="RSD32210.1"/>
    <property type="molecule type" value="Genomic_DNA"/>
</dbReference>
<dbReference type="Pfam" id="PF03382">
    <property type="entry name" value="DUF285"/>
    <property type="match status" value="1"/>
</dbReference>
<name>A0A3R9F9W9_9VIBR</name>
<dbReference type="InterPro" id="IPR011889">
    <property type="entry name" value="Liste_lipo_26"/>
</dbReference>
<accession>A0A3R9F9W9</accession>
<dbReference type="AlphaFoldDB" id="A0A3R9F9W9"/>
<comment type="caution">
    <text evidence="2">The sequence shown here is derived from an EMBL/GenBank/DDBJ whole genome shotgun (WGS) entry which is preliminary data.</text>
</comment>
<evidence type="ECO:0000256" key="1">
    <source>
        <dbReference type="SAM" id="MobiDB-lite"/>
    </source>
</evidence>
<evidence type="ECO:0000313" key="3">
    <source>
        <dbReference type="Proteomes" id="UP000269041"/>
    </source>
</evidence>
<feature type="compositionally biased region" description="Basic and acidic residues" evidence="1">
    <location>
        <begin position="429"/>
        <end position="448"/>
    </location>
</feature>
<dbReference type="NCBIfam" id="TIGR02167">
    <property type="entry name" value="Liste_lipo_26"/>
    <property type="match status" value="3"/>
</dbReference>
<evidence type="ECO:0000313" key="2">
    <source>
        <dbReference type="EMBL" id="RSD32210.1"/>
    </source>
</evidence>
<feature type="region of interest" description="Disordered" evidence="1">
    <location>
        <begin position="426"/>
        <end position="448"/>
    </location>
</feature>
<dbReference type="Proteomes" id="UP000269041">
    <property type="component" value="Unassembled WGS sequence"/>
</dbReference>
<sequence length="497" mass="56406">MKDLFSFSLLISGIFSSQNIYATTDTVRCINEDIGSTFTQGDKTYLVVDNHLIQDSNLLDQLEIEELSFCTSQVTDMKEVFFDRSSFNADIHDWDTSNVTNMYGMFERATAFNQDIGDWDTSSVTSMYGMFIGATAFNQDIGNWDTSNVTNMNSMFWSATNFNQDIGNWDISNVIDMRSMFEGATSFIQSNIDSWDTSNIMNMSEIQRSVLGEENKKLSDERGSPRAFAVEVARLDAPTEAYERFGDKIPPIFEKNTPVSVVVATYANSINWLVMGPMQVDGQKFRDEVYVCASKANSLSVRGCGKYYRGTNSTHTKRLHSDAFESMYNHNHYPQGGMNGNNFESTSLPPDVTPAEFKKHLTEFLYFDKEIHDGIPRFLSSCKVDEASEQFECAYYNPDLVDNSGARSYDGEDIKELVLNQHIEQPCKSSEHQDNTRGIASERADDRQPIEYSTKEYQYVLDFRKKGKEHMHMIEHAEKKKAVLKELTSLSNSGEGN</sequence>
<dbReference type="RefSeq" id="WP_125320063.1">
    <property type="nucleotide sequence ID" value="NZ_AP024889.1"/>
</dbReference>
<keyword evidence="3" id="KW-1185">Reference proteome</keyword>
<protein>
    <submittedName>
        <fullName evidence="2">BspA family leucine-rich repeat surface protein</fullName>
    </submittedName>
</protein>
<dbReference type="InterPro" id="IPR005046">
    <property type="entry name" value="DUF285"/>
</dbReference>